<name>X1H4P1_9ZZZZ</name>
<sequence length="88" mass="10474">MKNFYRAGDVFKDFPDDIKNKIFEVAAGKLVYFSKIQNKKRFNNKEEVLIKYAKSKKSYSKIGEELGVSKVRIFQIIDQERKTFSRER</sequence>
<gene>
    <name evidence="1" type="ORF">S03H2_50324</name>
</gene>
<accession>X1H4P1</accession>
<evidence type="ECO:0008006" key="2">
    <source>
        <dbReference type="Google" id="ProtNLM"/>
    </source>
</evidence>
<comment type="caution">
    <text evidence="1">The sequence shown here is derived from an EMBL/GenBank/DDBJ whole genome shotgun (WGS) entry which is preliminary data.</text>
</comment>
<dbReference type="AlphaFoldDB" id="X1H4P1"/>
<reference evidence="1" key="1">
    <citation type="journal article" date="2014" name="Front. Microbiol.">
        <title>High frequency of phylogenetically diverse reductive dehalogenase-homologous genes in deep subseafloor sedimentary metagenomes.</title>
        <authorList>
            <person name="Kawai M."/>
            <person name="Futagami T."/>
            <person name="Toyoda A."/>
            <person name="Takaki Y."/>
            <person name="Nishi S."/>
            <person name="Hori S."/>
            <person name="Arai W."/>
            <person name="Tsubouchi T."/>
            <person name="Morono Y."/>
            <person name="Uchiyama I."/>
            <person name="Ito T."/>
            <person name="Fujiyama A."/>
            <person name="Inagaki F."/>
            <person name="Takami H."/>
        </authorList>
    </citation>
    <scope>NUCLEOTIDE SEQUENCE</scope>
    <source>
        <strain evidence="1">Expedition CK06-06</strain>
    </source>
</reference>
<organism evidence="1">
    <name type="scientific">marine sediment metagenome</name>
    <dbReference type="NCBI Taxonomy" id="412755"/>
    <lineage>
        <taxon>unclassified sequences</taxon>
        <taxon>metagenomes</taxon>
        <taxon>ecological metagenomes</taxon>
    </lineage>
</organism>
<protein>
    <recommendedName>
        <fullName evidence="2">Mor transcription activator domain-containing protein</fullName>
    </recommendedName>
</protein>
<proteinExistence type="predicted"/>
<dbReference type="EMBL" id="BARU01031852">
    <property type="protein sequence ID" value="GAH64377.1"/>
    <property type="molecule type" value="Genomic_DNA"/>
</dbReference>
<evidence type="ECO:0000313" key="1">
    <source>
        <dbReference type="EMBL" id="GAH64377.1"/>
    </source>
</evidence>
<feature type="non-terminal residue" evidence="1">
    <location>
        <position position="88"/>
    </location>
</feature>